<keyword evidence="1" id="KW-0547">Nucleotide-binding</keyword>
<name>A0A0L6W5W3_9FIRM</name>
<dbReference type="InterPro" id="IPR050625">
    <property type="entry name" value="ParA/MinD_ATPase"/>
</dbReference>
<dbReference type="InterPro" id="IPR033875">
    <property type="entry name" value="FlhG"/>
</dbReference>
<dbReference type="PANTHER" id="PTHR43384:SF4">
    <property type="entry name" value="CELLULOSE BIOSYNTHESIS PROTEIN BCSQ-RELATED"/>
    <property type="match status" value="1"/>
</dbReference>
<dbReference type="SUPFAM" id="SSF52540">
    <property type="entry name" value="P-loop containing nucleoside triphosphate hydrolases"/>
    <property type="match status" value="1"/>
</dbReference>
<dbReference type="PANTHER" id="PTHR43384">
    <property type="entry name" value="SEPTUM SITE-DETERMINING PROTEIN MIND HOMOLOG, CHLOROPLASTIC-RELATED"/>
    <property type="match status" value="1"/>
</dbReference>
<dbReference type="InterPro" id="IPR025501">
    <property type="entry name" value="MinD_FleN"/>
</dbReference>
<dbReference type="RefSeq" id="WP_013120388.1">
    <property type="nucleotide sequence ID" value="NZ_LGTE01000002.1"/>
</dbReference>
<dbReference type="PATRIC" id="fig|281456.6.peg.578"/>
<dbReference type="GO" id="GO:0016887">
    <property type="term" value="F:ATP hydrolysis activity"/>
    <property type="evidence" value="ECO:0007669"/>
    <property type="project" value="TreeGrafter"/>
</dbReference>
<dbReference type="GO" id="GO:0051782">
    <property type="term" value="P:negative regulation of cell division"/>
    <property type="evidence" value="ECO:0007669"/>
    <property type="project" value="TreeGrafter"/>
</dbReference>
<dbReference type="EMBL" id="LGTE01000002">
    <property type="protein sequence ID" value="KNZ70866.1"/>
    <property type="molecule type" value="Genomic_DNA"/>
</dbReference>
<protein>
    <submittedName>
        <fullName evidence="3">Cobyrinic acid ac-diamide synthase</fullName>
    </submittedName>
</protein>
<dbReference type="GO" id="GO:0005829">
    <property type="term" value="C:cytosol"/>
    <property type="evidence" value="ECO:0007669"/>
    <property type="project" value="TreeGrafter"/>
</dbReference>
<dbReference type="InterPro" id="IPR033756">
    <property type="entry name" value="YlxH/NBP35"/>
</dbReference>
<dbReference type="CDD" id="cd02038">
    <property type="entry name" value="FlhG-like"/>
    <property type="match status" value="1"/>
</dbReference>
<dbReference type="Gene3D" id="3.40.50.300">
    <property type="entry name" value="P-loop containing nucleotide triphosphate hydrolases"/>
    <property type="match status" value="1"/>
</dbReference>
<dbReference type="Proteomes" id="UP000037175">
    <property type="component" value="Unassembled WGS sequence"/>
</dbReference>
<accession>A0A0L6W5W3</accession>
<dbReference type="InterPro" id="IPR027417">
    <property type="entry name" value="P-loop_NTPase"/>
</dbReference>
<organism evidence="3 4">
    <name type="scientific">Thermincola ferriacetica</name>
    <dbReference type="NCBI Taxonomy" id="281456"/>
    <lineage>
        <taxon>Bacteria</taxon>
        <taxon>Bacillati</taxon>
        <taxon>Bacillota</taxon>
        <taxon>Clostridia</taxon>
        <taxon>Eubacteriales</taxon>
        <taxon>Thermincolaceae</taxon>
        <taxon>Thermincola</taxon>
    </lineage>
</organism>
<dbReference type="GO" id="GO:0009898">
    <property type="term" value="C:cytoplasmic side of plasma membrane"/>
    <property type="evidence" value="ECO:0007669"/>
    <property type="project" value="TreeGrafter"/>
</dbReference>
<dbReference type="GO" id="GO:0005524">
    <property type="term" value="F:ATP binding"/>
    <property type="evidence" value="ECO:0007669"/>
    <property type="project" value="UniProtKB-KW"/>
</dbReference>
<sequence length="293" mass="31739">MRDQAEKLRILARTIKNQVESEIKGNGKKTRIIAVTSGKGGVGKTNFTINFALSLMAYGQKVIVLDADLGLANIDVILGISPKYNLYHVLKGEKTIQEIIVPGPQGLQIIAGGSGIQELANLRRWQVEQFIAKLGELEGLADILIIDTAAGLSRNVMSFVLAADEVIVITTPEPTAITDAYGLVKVMTTKKKNGVIHLVVNKVENAREADVTATKLSIVAEKFLKLNIGSLGFILDDPSVSKAVKSQEPFVLKYPKSPATACVQKLAAQLMEQEYAEPSGIKSFFNRLSNFFG</sequence>
<gene>
    <name evidence="3" type="ORF">Tfer_0546</name>
</gene>
<evidence type="ECO:0000313" key="4">
    <source>
        <dbReference type="Proteomes" id="UP000037175"/>
    </source>
</evidence>
<proteinExistence type="predicted"/>
<dbReference type="Pfam" id="PF10609">
    <property type="entry name" value="ParA"/>
    <property type="match status" value="1"/>
</dbReference>
<dbReference type="AlphaFoldDB" id="A0A0L6W5W3"/>
<keyword evidence="2" id="KW-0067">ATP-binding</keyword>
<evidence type="ECO:0000256" key="1">
    <source>
        <dbReference type="ARBA" id="ARBA00022741"/>
    </source>
</evidence>
<evidence type="ECO:0000256" key="2">
    <source>
        <dbReference type="ARBA" id="ARBA00022840"/>
    </source>
</evidence>
<comment type="caution">
    <text evidence="3">The sequence shown here is derived from an EMBL/GenBank/DDBJ whole genome shotgun (WGS) entry which is preliminary data.</text>
</comment>
<keyword evidence="4" id="KW-1185">Reference proteome</keyword>
<dbReference type="PIRSF" id="PIRSF003092">
    <property type="entry name" value="MinD"/>
    <property type="match status" value="1"/>
</dbReference>
<reference evidence="4" key="1">
    <citation type="submission" date="2015-07" db="EMBL/GenBank/DDBJ databases">
        <title>Complete Genome of Thermincola ferriacetica strain Z-0001T.</title>
        <authorList>
            <person name="Lusk B."/>
            <person name="Badalamenti J.P."/>
            <person name="Parameswaran P."/>
            <person name="Bond D.R."/>
            <person name="Torres C.I."/>
        </authorList>
    </citation>
    <scope>NUCLEOTIDE SEQUENCE [LARGE SCALE GENOMIC DNA]</scope>
    <source>
        <strain evidence="4">Z-0001</strain>
    </source>
</reference>
<evidence type="ECO:0000313" key="3">
    <source>
        <dbReference type="EMBL" id="KNZ70866.1"/>
    </source>
</evidence>